<evidence type="ECO:0000256" key="3">
    <source>
        <dbReference type="ARBA" id="ARBA00022517"/>
    </source>
</evidence>
<dbReference type="InterPro" id="IPR040191">
    <property type="entry name" value="UTP10"/>
</dbReference>
<organism evidence="9">
    <name type="scientific">Notodromas monacha</name>
    <dbReference type="NCBI Taxonomy" id="399045"/>
    <lineage>
        <taxon>Eukaryota</taxon>
        <taxon>Metazoa</taxon>
        <taxon>Ecdysozoa</taxon>
        <taxon>Arthropoda</taxon>
        <taxon>Crustacea</taxon>
        <taxon>Oligostraca</taxon>
        <taxon>Ostracoda</taxon>
        <taxon>Podocopa</taxon>
        <taxon>Podocopida</taxon>
        <taxon>Cypridocopina</taxon>
        <taxon>Cypridoidea</taxon>
        <taxon>Cyprididae</taxon>
        <taxon>Notodromas</taxon>
    </lineage>
</organism>
<dbReference type="Pfam" id="PF08146">
    <property type="entry name" value="BP28CT"/>
    <property type="match status" value="1"/>
</dbReference>
<keyword evidence="5 7" id="KW-0539">Nucleus</keyword>
<dbReference type="GO" id="GO:0000462">
    <property type="term" value="P:maturation of SSU-rRNA from tricistronic rRNA transcript (SSU-rRNA, 5.8S rRNA, LSU-rRNA)"/>
    <property type="evidence" value="ECO:0007669"/>
    <property type="project" value="TreeGrafter"/>
</dbReference>
<comment type="function">
    <text evidence="7">Involved in nucleolar processing of pre-18S ribosomal RNA.</text>
</comment>
<reference evidence="9" key="1">
    <citation type="submission" date="2020-11" db="EMBL/GenBank/DDBJ databases">
        <authorList>
            <person name="Tran Van P."/>
        </authorList>
    </citation>
    <scope>NUCLEOTIDE SEQUENCE</scope>
</reference>
<dbReference type="GO" id="GO:0030686">
    <property type="term" value="C:90S preribosome"/>
    <property type="evidence" value="ECO:0007669"/>
    <property type="project" value="TreeGrafter"/>
</dbReference>
<dbReference type="GO" id="GO:0030515">
    <property type="term" value="F:snoRNA binding"/>
    <property type="evidence" value="ECO:0007669"/>
    <property type="project" value="TreeGrafter"/>
</dbReference>
<dbReference type="PANTHER" id="PTHR13457:SF1">
    <property type="entry name" value="HEAT REPEAT-CONTAINING PROTEIN 1"/>
    <property type="match status" value="1"/>
</dbReference>
<evidence type="ECO:0000256" key="2">
    <source>
        <dbReference type="ARBA" id="ARBA00010559"/>
    </source>
</evidence>
<dbReference type="Gene3D" id="1.25.10.10">
    <property type="entry name" value="Leucine-rich Repeat Variant"/>
    <property type="match status" value="1"/>
</dbReference>
<keyword evidence="10" id="KW-1185">Reference proteome</keyword>
<dbReference type="GO" id="GO:0034455">
    <property type="term" value="C:t-UTP complex"/>
    <property type="evidence" value="ECO:0007669"/>
    <property type="project" value="TreeGrafter"/>
</dbReference>
<dbReference type="InterPro" id="IPR012954">
    <property type="entry name" value="BP28_C_dom"/>
</dbReference>
<dbReference type="AlphaFoldDB" id="A0A7R9BUQ3"/>
<evidence type="ECO:0000256" key="6">
    <source>
        <dbReference type="ARBA" id="ARBA00023274"/>
    </source>
</evidence>
<keyword evidence="3 7" id="KW-0690">Ribosome biogenesis</keyword>
<accession>A0A7R9BUQ3</accession>
<keyword evidence="6 7" id="KW-0687">Ribonucleoprotein</keyword>
<dbReference type="GO" id="GO:0045943">
    <property type="term" value="P:positive regulation of transcription by RNA polymerase I"/>
    <property type="evidence" value="ECO:0007669"/>
    <property type="project" value="TreeGrafter"/>
</dbReference>
<comment type="similarity">
    <text evidence="2 7">Belongs to the HEATR1/UTP10 family.</text>
</comment>
<dbReference type="SUPFAM" id="SSF48371">
    <property type="entry name" value="ARM repeat"/>
    <property type="match status" value="1"/>
</dbReference>
<dbReference type="EMBL" id="CAJPEX010002989">
    <property type="protein sequence ID" value="CAG0921732.1"/>
    <property type="molecule type" value="Genomic_DNA"/>
</dbReference>
<evidence type="ECO:0000256" key="4">
    <source>
        <dbReference type="ARBA" id="ARBA00022552"/>
    </source>
</evidence>
<evidence type="ECO:0000256" key="7">
    <source>
        <dbReference type="RuleBase" id="RU367065"/>
    </source>
</evidence>
<sequence length="341" mass="38857">MSIVEAHFTVIDRKAVGVLVREVESMFIEFFDYRRLFVKDYRKPKEYATVDLNVSRTEDSIVKAFLAPIMKLSAEGFAPVFYKLHRWAIRGKGDDLPPDDKSAELRLVTFLRLAEQLSHRLKELFEPFASHLFTELVTIVRKFVNLTPETIQDREQKSGQDDTKTFESDSDFVAFIAGMPKSQKPIALKAVLGTLKSCFTFCPPVSFVTNERFEAVVEPLVDQLENRNLNEDEVRDFVMAAIVHFGVALEHASKETMLKKLSELVMLKARHTSAEIRLLAVRCQKQIVLALGREGMISLLVELLPSVAELMEDADEEIEKEAHALLITMEDVTGEKLQKYM</sequence>
<gene>
    <name evidence="9" type="ORF">NMOB1V02_LOCUS9223</name>
</gene>
<protein>
    <recommendedName>
        <fullName evidence="7">HEAT repeat-containing protein 1</fullName>
    </recommendedName>
</protein>
<dbReference type="OrthoDB" id="6382435at2759"/>
<evidence type="ECO:0000313" key="10">
    <source>
        <dbReference type="Proteomes" id="UP000678499"/>
    </source>
</evidence>
<dbReference type="GO" id="GO:0032040">
    <property type="term" value="C:small-subunit processome"/>
    <property type="evidence" value="ECO:0007669"/>
    <property type="project" value="TreeGrafter"/>
</dbReference>
<dbReference type="SMART" id="SM01036">
    <property type="entry name" value="BP28CT"/>
    <property type="match status" value="1"/>
</dbReference>
<dbReference type="Proteomes" id="UP000678499">
    <property type="component" value="Unassembled WGS sequence"/>
</dbReference>
<name>A0A7R9BUQ3_9CRUS</name>
<dbReference type="InterPro" id="IPR016024">
    <property type="entry name" value="ARM-type_fold"/>
</dbReference>
<comment type="subcellular location">
    <subcellularLocation>
        <location evidence="1 7">Nucleus</location>
        <location evidence="1 7">Nucleolus</location>
    </subcellularLocation>
</comment>
<proteinExistence type="inferred from homology"/>
<evidence type="ECO:0000259" key="8">
    <source>
        <dbReference type="SMART" id="SM01036"/>
    </source>
</evidence>
<feature type="domain" description="BP28 C-terminal" evidence="8">
    <location>
        <begin position="13"/>
        <end position="213"/>
    </location>
</feature>
<evidence type="ECO:0000256" key="1">
    <source>
        <dbReference type="ARBA" id="ARBA00004604"/>
    </source>
</evidence>
<evidence type="ECO:0000313" key="9">
    <source>
        <dbReference type="EMBL" id="CAD7281580.1"/>
    </source>
</evidence>
<keyword evidence="4 7" id="KW-0698">rRNA processing</keyword>
<evidence type="ECO:0000256" key="5">
    <source>
        <dbReference type="ARBA" id="ARBA00023242"/>
    </source>
</evidence>
<dbReference type="EMBL" id="OA885026">
    <property type="protein sequence ID" value="CAD7281580.1"/>
    <property type="molecule type" value="Genomic_DNA"/>
</dbReference>
<dbReference type="PANTHER" id="PTHR13457">
    <property type="entry name" value="BAP28"/>
    <property type="match status" value="1"/>
</dbReference>
<dbReference type="InterPro" id="IPR011989">
    <property type="entry name" value="ARM-like"/>
</dbReference>